<dbReference type="Gene3D" id="3.40.50.150">
    <property type="entry name" value="Vaccinia Virus protein VP39"/>
    <property type="match status" value="1"/>
</dbReference>
<reference evidence="2" key="1">
    <citation type="journal article" date="2020" name="mSystems">
        <title>Genome- and Community-Level Interaction Insights into Carbon Utilization and Element Cycling Functions of Hydrothermarchaeota in Hydrothermal Sediment.</title>
        <authorList>
            <person name="Zhou Z."/>
            <person name="Liu Y."/>
            <person name="Xu W."/>
            <person name="Pan J."/>
            <person name="Luo Z.H."/>
            <person name="Li M."/>
        </authorList>
    </citation>
    <scope>NUCLEOTIDE SEQUENCE [LARGE SCALE GENOMIC DNA]</scope>
    <source>
        <strain evidence="2">SpSt-222</strain>
    </source>
</reference>
<comment type="caution">
    <text evidence="2">The sequence shown here is derived from an EMBL/GenBank/DDBJ whole genome shotgun (WGS) entry which is preliminary data.</text>
</comment>
<dbReference type="SUPFAM" id="SSF53335">
    <property type="entry name" value="S-adenosyl-L-methionine-dependent methyltransferases"/>
    <property type="match status" value="2"/>
</dbReference>
<protein>
    <submittedName>
        <fullName evidence="2">DUF1156 domain-containing protein</fullName>
    </submittedName>
</protein>
<accession>A0A7C2BE46</accession>
<dbReference type="InterPro" id="IPR009537">
    <property type="entry name" value="DUF1156"/>
</dbReference>
<evidence type="ECO:0000313" key="2">
    <source>
        <dbReference type="EMBL" id="HEF65067.1"/>
    </source>
</evidence>
<organism evidence="2">
    <name type="scientific">Thermomicrobium roseum</name>
    <dbReference type="NCBI Taxonomy" id="500"/>
    <lineage>
        <taxon>Bacteria</taxon>
        <taxon>Pseudomonadati</taxon>
        <taxon>Thermomicrobiota</taxon>
        <taxon>Thermomicrobia</taxon>
        <taxon>Thermomicrobiales</taxon>
        <taxon>Thermomicrobiaceae</taxon>
        <taxon>Thermomicrobium</taxon>
    </lineage>
</organism>
<feature type="domain" description="DUF1156" evidence="1">
    <location>
        <begin position="23"/>
        <end position="94"/>
    </location>
</feature>
<dbReference type="Pfam" id="PF06634">
    <property type="entry name" value="DUF1156"/>
    <property type="match status" value="1"/>
</dbReference>
<evidence type="ECO:0000259" key="1">
    <source>
        <dbReference type="Pfam" id="PF06634"/>
    </source>
</evidence>
<dbReference type="AlphaFoldDB" id="A0A7C2BE46"/>
<dbReference type="InterPro" id="IPR029063">
    <property type="entry name" value="SAM-dependent_MTases_sf"/>
</dbReference>
<dbReference type="EMBL" id="DSJL01000010">
    <property type="protein sequence ID" value="HEF65067.1"/>
    <property type="molecule type" value="Genomic_DNA"/>
</dbReference>
<gene>
    <name evidence="2" type="ORF">ENP47_05675</name>
</gene>
<sequence length="985" mass="110617">MMHRGDGAPATTLRTGTALIEEWLPIQELGIEARRENSTGQHPPPNRLHVWWARRPLVVSRAAVLASLLPAWQPDWPEALRQRFPTREAYHAWFRWLLGIHGDPVAARARIAEADARGERLAAGGFGYDRAFTFSPPEEELAALAHLLAKHWQGDYVIMLDPTAGGGSIPLEALRLGLTVYANELNPVAALILAATLDYPVRFGEELADDVKEWGNRLIGRLEHALKAVYPSDPNGLVHAYLWARTVPCPQTGKPIPLSPNWWLQRDDRARVAVRLLCQPEWPECRFEIVRGAEADRVAEQGTIRRGVAVSPWTGQVVDGDYIKREAQAGRMGQQLYAVVVKTPHGIDFRPPTEADLAAAAAAEAELARRLPGWLARDLVPDEEIPEVSNDPRPRLYGMTRWRDLFAPRQLLALGTAVEALRALESEIRAQLPPDRARAVLTYLALAVDKLADYNSRMVRWHSRRSVIAGTFDRHDFSMKWSHAEMAVVAAGKGLDWAIDQVVDAYRGIARLAQPARLPLWQRSGASPVERLRVTQGDARDLRHLPDGSVHLVCIDPPYYDNVQYAELSDFFYVWLKRTVGHLYPDWFSAPLTDKDNEAVANPARFAALGRRGRAQELARRDYERKMTAIFRECARVLRSDGVLTVMFTHKQVDAWDALAQALIDAGFQVTASWPVHTESEHSLHQAKKNAARSTILLSCRKRPPSDGAVWWDDLKGELRQRVRARAQELAAWGLHGIDLVLATFGTALSVISARWPVLTSQADEQGQPIPLRAESALDAAREEVLGLVRERLLHGQRVQFDPVSDWYLMSWEMLKAREFPFDEARKLALATGVELEREILTGARLVQKDRDAVKLLTPKERWQRKAVTVDGAPTRLVDGLHMALVIAEEDGVGAAERYLERVGLRQQNDFRAYVAALLEAIPRQRGTDGRLQLPEAHWLEVLRAHCYPDLAPPPQPEPRIVYDQAQLAFSERDASVDENGEEED</sequence>
<name>A0A7C2BE46_THERO</name>
<proteinExistence type="predicted"/>